<evidence type="ECO:0000259" key="8">
    <source>
        <dbReference type="Pfam" id="PF08244"/>
    </source>
</evidence>
<dbReference type="InterPro" id="IPR013148">
    <property type="entry name" value="Glyco_hydro_32_N"/>
</dbReference>
<evidence type="ECO:0000256" key="5">
    <source>
        <dbReference type="RuleBase" id="RU362110"/>
    </source>
</evidence>
<sequence length="625" mass="68484">MESRAIPSAAYAALLPSAADDVALAKQDRPGVGWRGFLTVLAASGVVVLLVGATLLAGSRMGQAGDGEGNTDEDGAGGFPWSNEMLQWQRAGFHYQPEGHFMSDPNGPVYYRGYYHLFFQYNRRGVAWDDYIEWGHVVSQDLVHWRPLPLAMRPDHWYDKKGVLSGTITVLHNGTLVLLYTGVTEDPMAESQCIAVPTDPNDPLLRHWTKHPANPVLAHPQGVQGMDFRDPTSAWWDKSDATWRILIGSKDDDNGSHAGIAFIFKTKDFLSFERVPGIVHRVEGTGMWECIDFYPVGGGHSSSSSEELYVIKASMDDERHDYYSLGRYDAAANTWTPLDAELDLGIGLRYDWGKLYASTSFYDPLKQRRIMLGYVGEVDSARADVAKGWASLQSIPRTVALDEKTRTNLLLWPVEEVEALRYNSTDLSGITIDDGSVFHLPLHQATQLDIEATFRLDASDVAAINEADVGYNCSSSGGAAARGALGPFGLLVHAAGDLIRGEQTAVYFYVSRALDGTLRTSFCNDETRSTRAKDVTKRVVGSTVPVLDGEALSMRVLVDHSIVQSFAMGGRVTATSRVYPTEAIYARAGVYLFNNATGASVTAERLVVHEMASAVYDDTVMVEDS</sequence>
<dbReference type="GO" id="GO:0005975">
    <property type="term" value="P:carbohydrate metabolic process"/>
    <property type="evidence" value="ECO:0007669"/>
    <property type="project" value="InterPro"/>
</dbReference>
<dbReference type="CDD" id="cd18624">
    <property type="entry name" value="GH32_Fruct1-like"/>
    <property type="match status" value="1"/>
</dbReference>
<name>Q8GUB9_LOLTE</name>
<reference evidence="9" key="1">
    <citation type="journal article" date="2004" name="J. Exp. Bot.">
        <title>Cloning and characterization of a putative fructosyltransferase and two putative invertase genes from the temperate grass Lolium temulentum L.</title>
        <authorList>
            <person name="Gallagher J.A."/>
            <person name="Cairns A.J."/>
            <person name="Pollock C.J."/>
        </authorList>
    </citation>
    <scope>NUCLEOTIDE SEQUENCE</scope>
    <source>
        <tissue evidence="9">Leaf</tissue>
    </source>
</reference>
<gene>
    <name evidence="9" type="primary">6ft</name>
</gene>
<keyword evidence="6" id="KW-1133">Transmembrane helix</keyword>
<dbReference type="Pfam" id="PF08244">
    <property type="entry name" value="Glyco_hydro_32C"/>
    <property type="match status" value="1"/>
</dbReference>
<dbReference type="Gene3D" id="2.60.120.560">
    <property type="entry name" value="Exo-inulinase, domain 1"/>
    <property type="match status" value="1"/>
</dbReference>
<protein>
    <submittedName>
        <fullName evidence="9">Putative fructan 6-fructosyltransferase</fullName>
    </submittedName>
</protein>
<evidence type="ECO:0000256" key="6">
    <source>
        <dbReference type="SAM" id="Phobius"/>
    </source>
</evidence>
<dbReference type="AlphaFoldDB" id="Q8GUB9"/>
<keyword evidence="3" id="KW-0325">Glycoprotein</keyword>
<comment type="similarity">
    <text evidence="1 5">Belongs to the glycosyl hydrolase 32 family.</text>
</comment>
<proteinExistence type="evidence at transcript level"/>
<evidence type="ECO:0000256" key="4">
    <source>
        <dbReference type="ARBA" id="ARBA00023295"/>
    </source>
</evidence>
<feature type="domain" description="Glycosyl hydrolase family 32 N-terminal" evidence="7">
    <location>
        <begin position="94"/>
        <end position="413"/>
    </location>
</feature>
<dbReference type="InterPro" id="IPR023296">
    <property type="entry name" value="Glyco_hydro_beta-prop_sf"/>
</dbReference>
<accession>Q8GUB9</accession>
<dbReference type="Pfam" id="PF00251">
    <property type="entry name" value="Glyco_hydro_32N"/>
    <property type="match status" value="1"/>
</dbReference>
<feature type="domain" description="Glycosyl hydrolase family 32 C-terminal" evidence="8">
    <location>
        <begin position="416"/>
        <end position="608"/>
    </location>
</feature>
<dbReference type="Gene3D" id="2.115.10.20">
    <property type="entry name" value="Glycosyl hydrolase domain, family 43"/>
    <property type="match status" value="1"/>
</dbReference>
<keyword evidence="2 5" id="KW-0378">Hydrolase</keyword>
<evidence type="ECO:0000259" key="7">
    <source>
        <dbReference type="Pfam" id="PF00251"/>
    </source>
</evidence>
<dbReference type="GO" id="GO:0004553">
    <property type="term" value="F:hydrolase activity, hydrolyzing O-glycosyl compounds"/>
    <property type="evidence" value="ECO:0007669"/>
    <property type="project" value="InterPro"/>
</dbReference>
<keyword evidence="9" id="KW-0808">Transferase</keyword>
<dbReference type="InterPro" id="IPR013189">
    <property type="entry name" value="Glyco_hydro_32_C"/>
</dbReference>
<dbReference type="InterPro" id="IPR001362">
    <property type="entry name" value="Glyco_hydro_32"/>
</dbReference>
<dbReference type="InterPro" id="IPR013320">
    <property type="entry name" value="ConA-like_dom_sf"/>
</dbReference>
<dbReference type="PANTHER" id="PTHR31953">
    <property type="entry name" value="BETA-FRUCTOFURANOSIDASE, INSOLUBLE ISOENZYME CWINV1-RELATED"/>
    <property type="match status" value="1"/>
</dbReference>
<keyword evidence="6" id="KW-0472">Membrane</keyword>
<feature type="transmembrane region" description="Helical" evidence="6">
    <location>
        <begin position="35"/>
        <end position="57"/>
    </location>
</feature>
<keyword evidence="4 5" id="KW-0326">Glycosidase</keyword>
<dbReference type="GO" id="GO:0016740">
    <property type="term" value="F:transferase activity"/>
    <property type="evidence" value="ECO:0007669"/>
    <property type="project" value="UniProtKB-KW"/>
</dbReference>
<dbReference type="EMBL" id="AJ532550">
    <property type="protein sequence ID" value="CAD58682.1"/>
    <property type="molecule type" value="mRNA"/>
</dbReference>
<dbReference type="SUPFAM" id="SSF49899">
    <property type="entry name" value="Concanavalin A-like lectins/glucanases"/>
    <property type="match status" value="1"/>
</dbReference>
<evidence type="ECO:0000313" key="9">
    <source>
        <dbReference type="EMBL" id="CAD58682.1"/>
    </source>
</evidence>
<organism evidence="9">
    <name type="scientific">Lolium temulentum</name>
    <name type="common">Darnel rye-grass</name>
    <dbReference type="NCBI Taxonomy" id="34176"/>
    <lineage>
        <taxon>Eukaryota</taxon>
        <taxon>Viridiplantae</taxon>
        <taxon>Streptophyta</taxon>
        <taxon>Embryophyta</taxon>
        <taxon>Tracheophyta</taxon>
        <taxon>Spermatophyta</taxon>
        <taxon>Magnoliopsida</taxon>
        <taxon>Liliopsida</taxon>
        <taxon>Poales</taxon>
        <taxon>Poaceae</taxon>
        <taxon>BOP clade</taxon>
        <taxon>Pooideae</taxon>
        <taxon>Poodae</taxon>
        <taxon>Poeae</taxon>
        <taxon>Poeae Chloroplast Group 2 (Poeae type)</taxon>
        <taxon>Loliodinae</taxon>
        <taxon>Loliinae</taxon>
        <taxon>Lolium</taxon>
    </lineage>
</organism>
<evidence type="ECO:0000256" key="2">
    <source>
        <dbReference type="ARBA" id="ARBA00022801"/>
    </source>
</evidence>
<keyword evidence="6" id="KW-0812">Transmembrane</keyword>
<evidence type="ECO:0000256" key="3">
    <source>
        <dbReference type="ARBA" id="ARBA00023180"/>
    </source>
</evidence>
<dbReference type="SUPFAM" id="SSF75005">
    <property type="entry name" value="Arabinanase/levansucrase/invertase"/>
    <property type="match status" value="1"/>
</dbReference>
<dbReference type="InterPro" id="IPR050551">
    <property type="entry name" value="Fructan_Metab_Enzymes"/>
</dbReference>
<evidence type="ECO:0000256" key="1">
    <source>
        <dbReference type="ARBA" id="ARBA00009902"/>
    </source>
</evidence>
<dbReference type="SMART" id="SM00640">
    <property type="entry name" value="Glyco_32"/>
    <property type="match status" value="1"/>
</dbReference>
<dbReference type="CAZy" id="GH32">
    <property type="family name" value="Glycoside Hydrolase Family 32"/>
</dbReference>